<dbReference type="HOGENOM" id="CLU_013364_5_2_1"/>
<dbReference type="InParanoid" id="C8VTA2"/>
<dbReference type="Proteomes" id="UP000000560">
    <property type="component" value="Chromosome VIII"/>
</dbReference>
<dbReference type="GeneID" id="2876915"/>
<proteinExistence type="predicted"/>
<dbReference type="InterPro" id="IPR013595">
    <property type="entry name" value="Pept_S33_TAP-like_C"/>
</dbReference>
<dbReference type="OrthoDB" id="425534at2759"/>
<evidence type="ECO:0000313" key="2">
    <source>
        <dbReference type="EMBL" id="CBF88056.1"/>
    </source>
</evidence>
<organism evidence="2 3">
    <name type="scientific">Emericella nidulans (strain FGSC A4 / ATCC 38163 / CBS 112.46 / NRRL 194 / M139)</name>
    <name type="common">Aspergillus nidulans</name>
    <dbReference type="NCBI Taxonomy" id="227321"/>
    <lineage>
        <taxon>Eukaryota</taxon>
        <taxon>Fungi</taxon>
        <taxon>Dikarya</taxon>
        <taxon>Ascomycota</taxon>
        <taxon>Pezizomycotina</taxon>
        <taxon>Eurotiomycetes</taxon>
        <taxon>Eurotiomycetidae</taxon>
        <taxon>Eurotiales</taxon>
        <taxon>Aspergillaceae</taxon>
        <taxon>Aspergillus</taxon>
        <taxon>Aspergillus subgen. Nidulantes</taxon>
    </lineage>
</organism>
<protein>
    <recommendedName>
        <fullName evidence="1">Peptidase S33 tripeptidyl aminopeptidase-like C-terminal domain-containing protein</fullName>
    </recommendedName>
</protein>
<dbReference type="Pfam" id="PF08386">
    <property type="entry name" value="Abhydrolase_4"/>
    <property type="match status" value="1"/>
</dbReference>
<dbReference type="eggNOG" id="ENOG502RY03">
    <property type="taxonomic scope" value="Eukaryota"/>
</dbReference>
<reference evidence="3" key="1">
    <citation type="journal article" date="2005" name="Nature">
        <title>Sequencing of Aspergillus nidulans and comparative analysis with A. fumigatus and A. oryzae.</title>
        <authorList>
            <person name="Galagan J.E."/>
            <person name="Calvo S.E."/>
            <person name="Cuomo C."/>
            <person name="Ma L.J."/>
            <person name="Wortman J.R."/>
            <person name="Batzoglou S."/>
            <person name="Lee S.I."/>
            <person name="Basturkmen M."/>
            <person name="Spevak C.C."/>
            <person name="Clutterbuck J."/>
            <person name="Kapitonov V."/>
            <person name="Jurka J."/>
            <person name="Scazzocchio C."/>
            <person name="Farman M."/>
            <person name="Butler J."/>
            <person name="Purcell S."/>
            <person name="Harris S."/>
            <person name="Braus G.H."/>
            <person name="Draht O."/>
            <person name="Busch S."/>
            <person name="D'Enfert C."/>
            <person name="Bouchier C."/>
            <person name="Goldman G.H."/>
            <person name="Bell-Pedersen D."/>
            <person name="Griffiths-Jones S."/>
            <person name="Doonan J.H."/>
            <person name="Yu J."/>
            <person name="Vienken K."/>
            <person name="Pain A."/>
            <person name="Freitag M."/>
            <person name="Selker E.U."/>
            <person name="Archer D.B."/>
            <person name="Penalva M.A."/>
            <person name="Oakley B.R."/>
            <person name="Momany M."/>
            <person name="Tanaka T."/>
            <person name="Kumagai T."/>
            <person name="Asai K."/>
            <person name="Machida M."/>
            <person name="Nierman W.C."/>
            <person name="Denning D.W."/>
            <person name="Caddick M."/>
            <person name="Hynes M."/>
            <person name="Paoletti M."/>
            <person name="Fischer R."/>
            <person name="Miller B."/>
            <person name="Dyer P."/>
            <person name="Sachs M.S."/>
            <person name="Osmani S.A."/>
            <person name="Birren B.W."/>
        </authorList>
    </citation>
    <scope>NUCLEOTIDE SEQUENCE [LARGE SCALE GENOMIC DNA]</scope>
    <source>
        <strain evidence="3">FGSC A4 / ATCC 38163 / CBS 112.46 / NRRL 194 / M139</strain>
    </source>
</reference>
<name>C8VTA2_EMENI</name>
<gene>
    <name evidence="2" type="ORF">ANIA_01144</name>
</gene>
<dbReference type="OMA" id="FRRCHEA"/>
<evidence type="ECO:0000259" key="1">
    <source>
        <dbReference type="Pfam" id="PF08386"/>
    </source>
</evidence>
<feature type="domain" description="Peptidase S33 tripeptidyl aminopeptidase-like C-terminal" evidence="1">
    <location>
        <begin position="326"/>
        <end position="433"/>
    </location>
</feature>
<dbReference type="AlphaFoldDB" id="C8VTA2"/>
<dbReference type="EMBL" id="BN001308">
    <property type="protein sequence ID" value="CBF88056.1"/>
    <property type="molecule type" value="Genomic_DNA"/>
</dbReference>
<reference evidence="3" key="2">
    <citation type="journal article" date="2009" name="Fungal Genet. Biol.">
        <title>The 2008 update of the Aspergillus nidulans genome annotation: a community effort.</title>
        <authorList>
            <person name="Wortman J.R."/>
            <person name="Gilsenan J.M."/>
            <person name="Joardar V."/>
            <person name="Deegan J."/>
            <person name="Clutterbuck J."/>
            <person name="Andersen M.R."/>
            <person name="Archer D."/>
            <person name="Bencina M."/>
            <person name="Braus G."/>
            <person name="Coutinho P."/>
            <person name="von Dohren H."/>
            <person name="Doonan J."/>
            <person name="Driessen A.J."/>
            <person name="Durek P."/>
            <person name="Espeso E."/>
            <person name="Fekete E."/>
            <person name="Flipphi M."/>
            <person name="Estrada C.G."/>
            <person name="Geysens S."/>
            <person name="Goldman G."/>
            <person name="de Groot P.W."/>
            <person name="Hansen K."/>
            <person name="Harris S.D."/>
            <person name="Heinekamp T."/>
            <person name="Helmstaedt K."/>
            <person name="Henrissat B."/>
            <person name="Hofmann G."/>
            <person name="Homan T."/>
            <person name="Horio T."/>
            <person name="Horiuchi H."/>
            <person name="James S."/>
            <person name="Jones M."/>
            <person name="Karaffa L."/>
            <person name="Karanyi Z."/>
            <person name="Kato M."/>
            <person name="Keller N."/>
            <person name="Kelly D.E."/>
            <person name="Kiel J.A."/>
            <person name="Kim J.M."/>
            <person name="van der Klei I.J."/>
            <person name="Klis F.M."/>
            <person name="Kovalchuk A."/>
            <person name="Krasevec N."/>
            <person name="Kubicek C.P."/>
            <person name="Liu B."/>
            <person name="Maccabe A."/>
            <person name="Meyer V."/>
            <person name="Mirabito P."/>
            <person name="Miskei M."/>
            <person name="Mos M."/>
            <person name="Mullins J."/>
            <person name="Nelson D.R."/>
            <person name="Nielsen J."/>
            <person name="Oakley B.R."/>
            <person name="Osmani S.A."/>
            <person name="Pakula T."/>
            <person name="Paszewski A."/>
            <person name="Paulsen I."/>
            <person name="Pilsyk S."/>
            <person name="Pocsi I."/>
            <person name="Punt P.J."/>
            <person name="Ram A.F."/>
            <person name="Ren Q."/>
            <person name="Robellet X."/>
            <person name="Robson G."/>
            <person name="Seiboth B."/>
            <person name="van Solingen P."/>
            <person name="Specht T."/>
            <person name="Sun J."/>
            <person name="Taheri-Talesh N."/>
            <person name="Takeshita N."/>
            <person name="Ussery D."/>
            <person name="vanKuyk P.A."/>
            <person name="Visser H."/>
            <person name="van de Vondervoort P.J."/>
            <person name="de Vries R.P."/>
            <person name="Walton J."/>
            <person name="Xiang X."/>
            <person name="Xiong Y."/>
            <person name="Zeng A.P."/>
            <person name="Brandt B.W."/>
            <person name="Cornell M.J."/>
            <person name="van den Hondel C.A."/>
            <person name="Visser J."/>
            <person name="Oliver S.G."/>
            <person name="Turner G."/>
        </authorList>
    </citation>
    <scope>GENOME REANNOTATION</scope>
    <source>
        <strain evidence="3">FGSC A4 / ATCC 38163 / CBS 112.46 / NRRL 194 / M139</strain>
    </source>
</reference>
<dbReference type="VEuPathDB" id="FungiDB:AN1144"/>
<keyword evidence="3" id="KW-1185">Reference proteome</keyword>
<accession>C8VTA2</accession>
<evidence type="ECO:0000313" key="3">
    <source>
        <dbReference type="Proteomes" id="UP000000560"/>
    </source>
</evidence>
<dbReference type="KEGG" id="ani:ANIA_01144"/>
<sequence length="441" mass="47784">MTAIVISTKPPGSAHLNITLDDWSSVRLEVPLDYWDPSRGVTAVAFLKLSATNATSNTRSLLINPGGPRGSGIESIFSQGLALAGLLQGQHNIVGFDPRGVGLSGPSVDCWPGNPEGRAQFESSTSRKSTMPLPPRSIVGGLNGSAAFVSTPAVARDMLSFVEAEQKQRPAKNESDNEQAKLCWGKGTLRILGPVCTRHQIPTRRPLAKPEIQPYSFSTERYYLSFTNASNLFRSQFIFQAMYIPAERLPKLAAILAGLEQSNTTAYAIAVTGGTIPASPCNYAPSTATRDVDTLKKCVDGAGEKRFRSISQFEDYVDVLTSQSEFFGEVWPNNANGVACRAFEVSPPETKKLKDTILDSRQTASRILFVTTEVDPVAPKRGANKMSSVFPGSAVLIQHSVGHTAFLRLSICFARRIRDYLLSGQLPPPNSTCQADAEPFW</sequence>
<dbReference type="RefSeq" id="XP_050469042.1">
    <property type="nucleotide sequence ID" value="XM_050613209.1"/>
</dbReference>